<dbReference type="PANTHER" id="PTHR38686:SF1">
    <property type="entry name" value="APOLIPOPROTEIN N-ACYLTRANSFERASE"/>
    <property type="match status" value="1"/>
</dbReference>
<dbReference type="InterPro" id="IPR036526">
    <property type="entry name" value="C-N_Hydrolase_sf"/>
</dbReference>
<keyword evidence="8 9" id="KW-0012">Acyltransferase</keyword>
<evidence type="ECO:0000313" key="12">
    <source>
        <dbReference type="Proteomes" id="UP000019593"/>
    </source>
</evidence>
<feature type="domain" description="CN hydrolase" evidence="10">
    <location>
        <begin position="237"/>
        <end position="478"/>
    </location>
</feature>
<keyword evidence="5 9" id="KW-0812">Transmembrane</keyword>
<reference evidence="11 12" key="1">
    <citation type="submission" date="2013-03" db="EMBL/GenBank/DDBJ databases">
        <authorList>
            <person name="Fiebig A."/>
            <person name="Goeker M."/>
            <person name="Klenk H.-P.P."/>
        </authorList>
    </citation>
    <scope>NUCLEOTIDE SEQUENCE [LARGE SCALE GENOMIC DNA]</scope>
    <source>
        <strain evidence="12">DSM 19469</strain>
    </source>
</reference>
<dbReference type="Gene3D" id="3.60.110.10">
    <property type="entry name" value="Carbon-nitrogen hydrolase"/>
    <property type="match status" value="1"/>
</dbReference>
<feature type="transmembrane region" description="Helical" evidence="9">
    <location>
        <begin position="98"/>
        <end position="123"/>
    </location>
</feature>
<evidence type="ECO:0000256" key="6">
    <source>
        <dbReference type="ARBA" id="ARBA00022989"/>
    </source>
</evidence>
<dbReference type="NCBIfam" id="TIGR00546">
    <property type="entry name" value="lnt"/>
    <property type="match status" value="1"/>
</dbReference>
<feature type="transmembrane region" description="Helical" evidence="9">
    <location>
        <begin position="42"/>
        <end position="61"/>
    </location>
</feature>
<dbReference type="CDD" id="cd07571">
    <property type="entry name" value="ALP_N-acyl_transferase"/>
    <property type="match status" value="1"/>
</dbReference>
<dbReference type="eggNOG" id="COG0815">
    <property type="taxonomic scope" value="Bacteria"/>
</dbReference>
<feature type="transmembrane region" description="Helical" evidence="9">
    <location>
        <begin position="491"/>
        <end position="508"/>
    </location>
</feature>
<dbReference type="InterPro" id="IPR045378">
    <property type="entry name" value="LNT_N"/>
</dbReference>
<dbReference type="Proteomes" id="UP000019593">
    <property type="component" value="Chromosome"/>
</dbReference>
<dbReference type="InterPro" id="IPR004563">
    <property type="entry name" value="Apolipo_AcylTrfase"/>
</dbReference>
<feature type="transmembrane region" description="Helical" evidence="9">
    <location>
        <begin position="12"/>
        <end position="36"/>
    </location>
</feature>
<comment type="function">
    <text evidence="9">Catalyzes the phospholipid dependent N-acylation of the N-terminal cysteine of apolipoprotein, the last step in lipoprotein maturation.</text>
</comment>
<name>W8SNC5_9RHOB</name>
<comment type="subcellular location">
    <subcellularLocation>
        <location evidence="1 9">Cell membrane</location>
        <topology evidence="1 9">Multi-pass membrane protein</topology>
    </subcellularLocation>
</comment>
<gene>
    <name evidence="9" type="primary">lnt</name>
    <name evidence="11" type="ORF">roselon_01641</name>
</gene>
<comment type="catalytic activity">
    <reaction evidence="9">
        <text>N-terminal S-1,2-diacyl-sn-glyceryl-L-cysteinyl-[lipoprotein] + a glycerophospholipid = N-acyl-S-1,2-diacyl-sn-glyceryl-L-cysteinyl-[lipoprotein] + a 2-acyl-sn-glycero-3-phospholipid + H(+)</text>
        <dbReference type="Rhea" id="RHEA:48228"/>
        <dbReference type="Rhea" id="RHEA-COMP:14681"/>
        <dbReference type="Rhea" id="RHEA-COMP:14684"/>
        <dbReference type="ChEBI" id="CHEBI:15378"/>
        <dbReference type="ChEBI" id="CHEBI:136912"/>
        <dbReference type="ChEBI" id="CHEBI:140656"/>
        <dbReference type="ChEBI" id="CHEBI:140657"/>
        <dbReference type="ChEBI" id="CHEBI:140660"/>
        <dbReference type="EC" id="2.3.1.269"/>
    </reaction>
</comment>
<feature type="transmembrane region" description="Helical" evidence="9">
    <location>
        <begin position="68"/>
        <end position="86"/>
    </location>
</feature>
<feature type="transmembrane region" description="Helical" evidence="9">
    <location>
        <begin position="176"/>
        <end position="197"/>
    </location>
</feature>
<organism evidence="11 12">
    <name type="scientific">Roseicyclus elongatus DSM 19469</name>
    <dbReference type="NCBI Taxonomy" id="1294273"/>
    <lineage>
        <taxon>Bacteria</taxon>
        <taxon>Pseudomonadati</taxon>
        <taxon>Pseudomonadota</taxon>
        <taxon>Alphaproteobacteria</taxon>
        <taxon>Rhodobacterales</taxon>
        <taxon>Roseobacteraceae</taxon>
        <taxon>Roseicyclus</taxon>
    </lineage>
</organism>
<evidence type="ECO:0000256" key="8">
    <source>
        <dbReference type="ARBA" id="ARBA00023315"/>
    </source>
</evidence>
<comment type="pathway">
    <text evidence="9">Protein modification; lipoprotein biosynthesis (N-acyl transfer).</text>
</comment>
<keyword evidence="3 9" id="KW-1003">Cell membrane</keyword>
<accession>W8SNC5</accession>
<dbReference type="AlphaFoldDB" id="W8SNC5"/>
<keyword evidence="7 9" id="KW-0472">Membrane</keyword>
<dbReference type="HOGENOM" id="CLU_019563_3_1_5"/>
<evidence type="ECO:0000256" key="9">
    <source>
        <dbReference type="HAMAP-Rule" id="MF_01148"/>
    </source>
</evidence>
<evidence type="ECO:0000256" key="5">
    <source>
        <dbReference type="ARBA" id="ARBA00022692"/>
    </source>
</evidence>
<evidence type="ECO:0000256" key="2">
    <source>
        <dbReference type="ARBA" id="ARBA00010065"/>
    </source>
</evidence>
<dbReference type="PANTHER" id="PTHR38686">
    <property type="entry name" value="APOLIPOPROTEIN N-ACYLTRANSFERASE"/>
    <property type="match status" value="1"/>
</dbReference>
<dbReference type="InterPro" id="IPR003010">
    <property type="entry name" value="C-N_Hydrolase"/>
</dbReference>
<evidence type="ECO:0000256" key="7">
    <source>
        <dbReference type="ARBA" id="ARBA00023136"/>
    </source>
</evidence>
<comment type="similarity">
    <text evidence="2 9">Belongs to the CN hydrolase family. Apolipoprotein N-acyltransferase subfamily.</text>
</comment>
<evidence type="ECO:0000313" key="11">
    <source>
        <dbReference type="EMBL" id="AHM04020.1"/>
    </source>
</evidence>
<sequence>MTHPSGIHRDVPAGLFAARWPALGIAVLGGVAAALGQAPFDLWWLALAGFVALCGLISVAAAPGRAALLAWVAGTAHFATALHWIVEPFFVDAERHGWMAPFALVLMAGGLALFWAVAGWIAARLVPNGESALRAIAFAAALTLSEAARGVLFTGFPWAQPGHILIDTPLLPLSALVGPLGLTALVLFTATALVVLVHRGRSRLAVAVFGAVAVGVGLLPAPSAPRPAADAPVVRLIQPNAPQHLKWRRDMIEVFFQRGLDLTATAPEGRAPDLVVWPETSLPQLLDRSDASRARIAQAAGAAPVVIGAQRFRDDRPVNSLALLGPDGRVQGVYDKHRLVPFGEYLPFGDRLADWGLRGLAEVLPGGYTPGEGPTTLDLGALGTAFPMICYEAIFPTDIRRVDTRPDWMLHITNDAWFGTFSGPYQHLALARLRAAEQGLPLLRAANTGISGVIDARGRVVAALPLGEAGALDVALPPALPPTLYARTGDVPILIVVLFAGLATIAAGRRRARH</sequence>
<evidence type="ECO:0000259" key="10">
    <source>
        <dbReference type="PROSITE" id="PS50263"/>
    </source>
</evidence>
<evidence type="ECO:0000256" key="4">
    <source>
        <dbReference type="ARBA" id="ARBA00022679"/>
    </source>
</evidence>
<dbReference type="RefSeq" id="WP_025311840.1">
    <property type="nucleotide sequence ID" value="NZ_CP004372.1"/>
</dbReference>
<keyword evidence="4 9" id="KW-0808">Transferase</keyword>
<dbReference type="Pfam" id="PF20154">
    <property type="entry name" value="LNT_N"/>
    <property type="match status" value="1"/>
</dbReference>
<dbReference type="SUPFAM" id="SSF56317">
    <property type="entry name" value="Carbon-nitrogen hydrolase"/>
    <property type="match status" value="1"/>
</dbReference>
<protein>
    <recommendedName>
        <fullName evidence="9">Apolipoprotein N-acyltransferase</fullName>
        <shortName evidence="9">ALP N-acyltransferase</shortName>
        <ecNumber evidence="9">2.3.1.269</ecNumber>
    </recommendedName>
</protein>
<feature type="transmembrane region" description="Helical" evidence="9">
    <location>
        <begin position="135"/>
        <end position="156"/>
    </location>
</feature>
<dbReference type="STRING" id="1294273.roselon_01641"/>
<dbReference type="UniPathway" id="UPA00666"/>
<dbReference type="PATRIC" id="fig|1294273.3.peg.1615"/>
<dbReference type="Pfam" id="PF00795">
    <property type="entry name" value="CN_hydrolase"/>
    <property type="match status" value="1"/>
</dbReference>
<keyword evidence="11" id="KW-0449">Lipoprotein</keyword>
<evidence type="ECO:0000256" key="1">
    <source>
        <dbReference type="ARBA" id="ARBA00004651"/>
    </source>
</evidence>
<keyword evidence="6 9" id="KW-1133">Transmembrane helix</keyword>
<dbReference type="EC" id="2.3.1.269" evidence="9"/>
<dbReference type="GO" id="GO:0042158">
    <property type="term" value="P:lipoprotein biosynthetic process"/>
    <property type="evidence" value="ECO:0007669"/>
    <property type="project" value="UniProtKB-UniRule"/>
</dbReference>
<dbReference type="EMBL" id="CP004372">
    <property type="protein sequence ID" value="AHM04020.1"/>
    <property type="molecule type" value="Genomic_DNA"/>
</dbReference>
<evidence type="ECO:0000256" key="3">
    <source>
        <dbReference type="ARBA" id="ARBA00022475"/>
    </source>
</evidence>
<feature type="transmembrane region" description="Helical" evidence="9">
    <location>
        <begin position="204"/>
        <end position="221"/>
    </location>
</feature>
<dbReference type="GO" id="GO:0016410">
    <property type="term" value="F:N-acyltransferase activity"/>
    <property type="evidence" value="ECO:0007669"/>
    <property type="project" value="UniProtKB-UniRule"/>
</dbReference>
<keyword evidence="12" id="KW-1185">Reference proteome</keyword>
<dbReference type="PROSITE" id="PS50263">
    <property type="entry name" value="CN_HYDROLASE"/>
    <property type="match status" value="1"/>
</dbReference>
<dbReference type="KEGG" id="red:roselon_01641"/>
<dbReference type="GO" id="GO:0005886">
    <property type="term" value="C:plasma membrane"/>
    <property type="evidence" value="ECO:0007669"/>
    <property type="project" value="UniProtKB-SubCell"/>
</dbReference>
<proteinExistence type="inferred from homology"/>
<dbReference type="HAMAP" id="MF_01148">
    <property type="entry name" value="Lnt"/>
    <property type="match status" value="1"/>
</dbReference>